<evidence type="ECO:0000313" key="1">
    <source>
        <dbReference type="EMBL" id="DAE20887.1"/>
    </source>
</evidence>
<protein>
    <submittedName>
        <fullName evidence="1">Distal tail protein</fullName>
    </submittedName>
</protein>
<name>A0A8S5QNP6_9CAUD</name>
<organism evidence="1">
    <name type="scientific">Siphoviridae sp. ctgBD49</name>
    <dbReference type="NCBI Taxonomy" id="2826420"/>
    <lineage>
        <taxon>Viruses</taxon>
        <taxon>Duplodnaviria</taxon>
        <taxon>Heunggongvirae</taxon>
        <taxon>Uroviricota</taxon>
        <taxon>Caudoviricetes</taxon>
    </lineage>
</organism>
<dbReference type="EMBL" id="BK015703">
    <property type="protein sequence ID" value="DAE20887.1"/>
    <property type="molecule type" value="Genomic_DNA"/>
</dbReference>
<reference evidence="1" key="1">
    <citation type="journal article" date="2021" name="Proc. Natl. Acad. Sci. U.S.A.">
        <title>A Catalog of Tens of Thousands of Viruses from Human Metagenomes Reveals Hidden Associations with Chronic Diseases.</title>
        <authorList>
            <person name="Tisza M.J."/>
            <person name="Buck C.B."/>
        </authorList>
    </citation>
    <scope>NUCLEOTIDE SEQUENCE</scope>
    <source>
        <strain evidence="1">CtgBD49</strain>
    </source>
</reference>
<dbReference type="Gene3D" id="2.40.30.200">
    <property type="match status" value="1"/>
</dbReference>
<proteinExistence type="predicted"/>
<sequence>MFVCGRFYRHRYPQGREDHRSVIQSLTNCLSSQTSPRGLGVFFMRKFKMEGGILISVYELPWFKWNGTDVKTYGVQILTLPPIETTPLERTNEVTIPGRSGSLTITEGDDIYDKISLSCSCIMEDTSKIASFCAWMKGNGTAKFSNRPNGYYKGRVSNQISFDKVLRGYDLRTFSIQLSCEPFFYLDSGNTKFTVTTNKSITNPGNARSLPLIKVTGTGEGSIMCGGSTMLIDDFSNVSYIMLDCEAKVAYKGSKGSASDPLTLLNTRVSGDWLSIPTGSSFMSISGGVTSIEVTPRWRTI</sequence>
<accession>A0A8S5QNP6</accession>